<dbReference type="EMBL" id="MU277191">
    <property type="protein sequence ID" value="KAI0067062.1"/>
    <property type="molecule type" value="Genomic_DNA"/>
</dbReference>
<evidence type="ECO:0000313" key="1">
    <source>
        <dbReference type="EMBL" id="KAI0067062.1"/>
    </source>
</evidence>
<gene>
    <name evidence="1" type="ORF">BV25DRAFT_1912398</name>
</gene>
<accession>A0ACB8TF62</accession>
<reference evidence="1" key="2">
    <citation type="journal article" date="2022" name="New Phytol.">
        <title>Evolutionary transition to the ectomycorrhizal habit in the genomes of a hyperdiverse lineage of mushroom-forming fungi.</title>
        <authorList>
            <person name="Looney B."/>
            <person name="Miyauchi S."/>
            <person name="Morin E."/>
            <person name="Drula E."/>
            <person name="Courty P.E."/>
            <person name="Kohler A."/>
            <person name="Kuo A."/>
            <person name="LaButti K."/>
            <person name="Pangilinan J."/>
            <person name="Lipzen A."/>
            <person name="Riley R."/>
            <person name="Andreopoulos W."/>
            <person name="He G."/>
            <person name="Johnson J."/>
            <person name="Nolan M."/>
            <person name="Tritt A."/>
            <person name="Barry K.W."/>
            <person name="Grigoriev I.V."/>
            <person name="Nagy L.G."/>
            <person name="Hibbett D."/>
            <person name="Henrissat B."/>
            <person name="Matheny P.B."/>
            <person name="Labbe J."/>
            <person name="Martin F.M."/>
        </authorList>
    </citation>
    <scope>NUCLEOTIDE SEQUENCE</scope>
    <source>
        <strain evidence="1">HHB10654</strain>
    </source>
</reference>
<reference evidence="1" key="1">
    <citation type="submission" date="2021-03" db="EMBL/GenBank/DDBJ databases">
        <authorList>
            <consortium name="DOE Joint Genome Institute"/>
            <person name="Ahrendt S."/>
            <person name="Looney B.P."/>
            <person name="Miyauchi S."/>
            <person name="Morin E."/>
            <person name="Drula E."/>
            <person name="Courty P.E."/>
            <person name="Chicoki N."/>
            <person name="Fauchery L."/>
            <person name="Kohler A."/>
            <person name="Kuo A."/>
            <person name="Labutti K."/>
            <person name="Pangilinan J."/>
            <person name="Lipzen A."/>
            <person name="Riley R."/>
            <person name="Andreopoulos W."/>
            <person name="He G."/>
            <person name="Johnson J."/>
            <person name="Barry K.W."/>
            <person name="Grigoriev I.V."/>
            <person name="Nagy L."/>
            <person name="Hibbett D."/>
            <person name="Henrissat B."/>
            <person name="Matheny P.B."/>
            <person name="Labbe J."/>
            <person name="Martin F."/>
        </authorList>
    </citation>
    <scope>NUCLEOTIDE SEQUENCE</scope>
    <source>
        <strain evidence="1">HHB10654</strain>
    </source>
</reference>
<organism evidence="1 2">
    <name type="scientific">Artomyces pyxidatus</name>
    <dbReference type="NCBI Taxonomy" id="48021"/>
    <lineage>
        <taxon>Eukaryota</taxon>
        <taxon>Fungi</taxon>
        <taxon>Dikarya</taxon>
        <taxon>Basidiomycota</taxon>
        <taxon>Agaricomycotina</taxon>
        <taxon>Agaricomycetes</taxon>
        <taxon>Russulales</taxon>
        <taxon>Auriscalpiaceae</taxon>
        <taxon>Artomyces</taxon>
    </lineage>
</organism>
<sequence length="281" mass="32641">MSLERTLTAQRDAIVDAEATLQALMSMKDQATDAATRAQVLLDRLRPMLRRLLELYPDLKQGPTTMLSAALADMDKHEQDSKSKQHEEPETQPDEDGSASSPPLDAADDLEIRLRQQKKLIADTEARLRAMDEATRRTGESTTRERILSEFLATLQQRDSDGRVAVARLLSAYDDIETKSDWSFKEALTVFEKRNRLMRSELDRVRREREEEGFAAHVLRAERDEMARVAQVMRQERDQQALAVFMQGHRIQEQERVLHRQARTIQENERRLRRFQDWGTR</sequence>
<name>A0ACB8TF62_9AGAM</name>
<evidence type="ECO:0000313" key="2">
    <source>
        <dbReference type="Proteomes" id="UP000814140"/>
    </source>
</evidence>
<dbReference type="Proteomes" id="UP000814140">
    <property type="component" value="Unassembled WGS sequence"/>
</dbReference>
<keyword evidence="2" id="KW-1185">Reference proteome</keyword>
<protein>
    <submittedName>
        <fullName evidence="1">Uncharacterized protein</fullName>
    </submittedName>
</protein>
<comment type="caution">
    <text evidence="1">The sequence shown here is derived from an EMBL/GenBank/DDBJ whole genome shotgun (WGS) entry which is preliminary data.</text>
</comment>
<proteinExistence type="predicted"/>